<reference evidence="3 4" key="1">
    <citation type="submission" date="2020-08" db="EMBL/GenBank/DDBJ databases">
        <title>Genomic Encyclopedia of Type Strains, Phase IV (KMG-IV): sequencing the most valuable type-strain genomes for metagenomic binning, comparative biology and taxonomic classification.</title>
        <authorList>
            <person name="Goeker M."/>
        </authorList>
    </citation>
    <scope>NUCLEOTIDE SEQUENCE [LARGE SCALE GENOMIC DNA]</scope>
    <source>
        <strain evidence="3 4">DSM 105074</strain>
    </source>
</reference>
<dbReference type="PANTHER" id="PTHR43264:SF1">
    <property type="entry name" value="INOSINE_URIDINE-PREFERRING NUCLEOSIDE HYDROLASE DOMAIN-CONTAINING PROTEIN"/>
    <property type="match status" value="1"/>
</dbReference>
<dbReference type="InterPro" id="IPR036452">
    <property type="entry name" value="Ribo_hydro-like"/>
</dbReference>
<dbReference type="Pfam" id="PF01156">
    <property type="entry name" value="IU_nuc_hydro"/>
    <property type="match status" value="1"/>
</dbReference>
<dbReference type="PANTHER" id="PTHR43264">
    <property type="match status" value="1"/>
</dbReference>
<evidence type="ECO:0000313" key="4">
    <source>
        <dbReference type="Proteomes" id="UP000557307"/>
    </source>
</evidence>
<proteinExistence type="predicted"/>
<feature type="domain" description="Inosine/uridine-preferring nucleoside hydrolase" evidence="2">
    <location>
        <begin position="28"/>
        <end position="269"/>
    </location>
</feature>
<organism evidence="3 4">
    <name type="scientific">Rhabdobacter roseus</name>
    <dbReference type="NCBI Taxonomy" id="1655419"/>
    <lineage>
        <taxon>Bacteria</taxon>
        <taxon>Pseudomonadati</taxon>
        <taxon>Bacteroidota</taxon>
        <taxon>Cytophagia</taxon>
        <taxon>Cytophagales</taxon>
        <taxon>Cytophagaceae</taxon>
        <taxon>Rhabdobacter</taxon>
    </lineage>
</organism>
<dbReference type="Gene3D" id="3.90.245.10">
    <property type="entry name" value="Ribonucleoside hydrolase-like"/>
    <property type="match status" value="1"/>
</dbReference>
<sequence>MRSTCLLLLGLMLLGPTATTAQTRPVPLIFDTDFGPDYDDVGAIALLHAFADSAQVEILATVASTNYPRVGQVIHAFNTYFGRPELPIGVPKGKAVSTRDSQGWSDLVLERYPHHAKPNDQLPDAVAVYRQQLARRADRSVTIVTVGFLTNLANLLDSKPDKYSRLSGRELVAQKVGRLVCMAGKFPQGREFNVHEDAPAAQKVFEQWPTEIVFSGFEIGQKIKTGLPLIQNAAIQSSPVQDVFALCIPKAKEDQAGRMSWDQTAVLVAALGAEPYYTLAPGRIVTKDDGSNTWDATKSGHFHLVEKMPVEQVTRRIDHWMQHPPRKKR</sequence>
<gene>
    <name evidence="3" type="ORF">HNQ92_004607</name>
</gene>
<keyword evidence="4" id="KW-1185">Reference proteome</keyword>
<feature type="chain" id="PRO_5032444518" evidence="1">
    <location>
        <begin position="22"/>
        <end position="329"/>
    </location>
</feature>
<dbReference type="Proteomes" id="UP000557307">
    <property type="component" value="Unassembled WGS sequence"/>
</dbReference>
<comment type="caution">
    <text evidence="3">The sequence shown here is derived from an EMBL/GenBank/DDBJ whole genome shotgun (WGS) entry which is preliminary data.</text>
</comment>
<protein>
    <submittedName>
        <fullName evidence="3">Inosine-uridine nucleoside N-ribohydrolase</fullName>
    </submittedName>
</protein>
<dbReference type="GO" id="GO:0016799">
    <property type="term" value="F:hydrolase activity, hydrolyzing N-glycosyl compounds"/>
    <property type="evidence" value="ECO:0007669"/>
    <property type="project" value="InterPro"/>
</dbReference>
<name>A0A840TY00_9BACT</name>
<keyword evidence="1" id="KW-0732">Signal</keyword>
<evidence type="ECO:0000313" key="3">
    <source>
        <dbReference type="EMBL" id="MBB5286447.1"/>
    </source>
</evidence>
<keyword evidence="3" id="KW-0378">Hydrolase</keyword>
<evidence type="ECO:0000259" key="2">
    <source>
        <dbReference type="Pfam" id="PF01156"/>
    </source>
</evidence>
<dbReference type="EMBL" id="JACHGF010000009">
    <property type="protein sequence ID" value="MBB5286447.1"/>
    <property type="molecule type" value="Genomic_DNA"/>
</dbReference>
<evidence type="ECO:0000256" key="1">
    <source>
        <dbReference type="SAM" id="SignalP"/>
    </source>
</evidence>
<dbReference type="InterPro" id="IPR001910">
    <property type="entry name" value="Inosine/uridine_hydrolase_dom"/>
</dbReference>
<dbReference type="RefSeq" id="WP_184177564.1">
    <property type="nucleotide sequence ID" value="NZ_JACHGF010000009.1"/>
</dbReference>
<dbReference type="AlphaFoldDB" id="A0A840TY00"/>
<dbReference type="SUPFAM" id="SSF53590">
    <property type="entry name" value="Nucleoside hydrolase"/>
    <property type="match status" value="1"/>
</dbReference>
<feature type="signal peptide" evidence="1">
    <location>
        <begin position="1"/>
        <end position="21"/>
    </location>
</feature>
<accession>A0A840TY00</accession>